<dbReference type="OrthoDB" id="9806579at2"/>
<evidence type="ECO:0000313" key="8">
    <source>
        <dbReference type="Proteomes" id="UP000490386"/>
    </source>
</evidence>
<evidence type="ECO:0000256" key="5">
    <source>
        <dbReference type="ARBA" id="ARBA00041564"/>
    </source>
</evidence>
<proteinExistence type="inferred from homology"/>
<dbReference type="Gene3D" id="3.60.120.10">
    <property type="entry name" value="Anthranilate synthase"/>
    <property type="match status" value="1"/>
</dbReference>
<dbReference type="PANTHER" id="PTHR42839:SF2">
    <property type="entry name" value="ISOCHORISMATE SYNTHASE ENTC"/>
    <property type="match status" value="1"/>
</dbReference>
<evidence type="ECO:0000259" key="6">
    <source>
        <dbReference type="Pfam" id="PF00425"/>
    </source>
</evidence>
<evidence type="ECO:0000256" key="3">
    <source>
        <dbReference type="ARBA" id="ARBA00012824"/>
    </source>
</evidence>
<dbReference type="PANTHER" id="PTHR42839">
    <property type="entry name" value="ISOCHORISMATE SYNTHASE ENTC"/>
    <property type="match status" value="1"/>
</dbReference>
<comment type="catalytic activity">
    <reaction evidence="1">
        <text>chorismate = isochorismate</text>
        <dbReference type="Rhea" id="RHEA:18985"/>
        <dbReference type="ChEBI" id="CHEBI:29748"/>
        <dbReference type="ChEBI" id="CHEBI:29780"/>
        <dbReference type="EC" id="5.4.4.2"/>
    </reaction>
</comment>
<dbReference type="InterPro" id="IPR015890">
    <property type="entry name" value="Chorismate_C"/>
</dbReference>
<feature type="domain" description="Chorismate-utilising enzyme C-terminal" evidence="6">
    <location>
        <begin position="155"/>
        <end position="411"/>
    </location>
</feature>
<organism evidence="7 8">
    <name type="scientific">Pseudoclavibacter terrae</name>
    <dbReference type="NCBI Taxonomy" id="1530195"/>
    <lineage>
        <taxon>Bacteria</taxon>
        <taxon>Bacillati</taxon>
        <taxon>Actinomycetota</taxon>
        <taxon>Actinomycetes</taxon>
        <taxon>Micrococcales</taxon>
        <taxon>Microbacteriaceae</taxon>
        <taxon>Pseudoclavibacter</taxon>
    </lineage>
</organism>
<accession>A0A7J5B1L5</accession>
<dbReference type="RefSeq" id="WP_151423969.1">
    <property type="nucleotide sequence ID" value="NZ_WBJX01000003.1"/>
</dbReference>
<dbReference type="Pfam" id="PF00425">
    <property type="entry name" value="Chorismate_bind"/>
    <property type="match status" value="1"/>
</dbReference>
<protein>
    <recommendedName>
        <fullName evidence="3">isochorismate synthase</fullName>
        <ecNumber evidence="3">5.4.4.2</ecNumber>
    </recommendedName>
    <alternativeName>
        <fullName evidence="5">Isochorismate mutase</fullName>
    </alternativeName>
</protein>
<dbReference type="GO" id="GO:0008909">
    <property type="term" value="F:isochorismate synthase activity"/>
    <property type="evidence" value="ECO:0007669"/>
    <property type="project" value="UniProtKB-EC"/>
</dbReference>
<evidence type="ECO:0000256" key="4">
    <source>
        <dbReference type="ARBA" id="ARBA00023235"/>
    </source>
</evidence>
<dbReference type="EMBL" id="WBJX01000003">
    <property type="protein sequence ID" value="KAB1637818.1"/>
    <property type="molecule type" value="Genomic_DNA"/>
</dbReference>
<keyword evidence="8" id="KW-1185">Reference proteome</keyword>
<reference evidence="7 8" key="1">
    <citation type="submission" date="2019-09" db="EMBL/GenBank/DDBJ databases">
        <title>Phylogeny of genus Pseudoclavibacter and closely related genus.</title>
        <authorList>
            <person name="Li Y."/>
        </authorList>
    </citation>
    <scope>NUCLEOTIDE SEQUENCE [LARGE SCALE GENOMIC DNA]</scope>
    <source>
        <strain evidence="7 8">THG-MD12</strain>
    </source>
</reference>
<dbReference type="Proteomes" id="UP000490386">
    <property type="component" value="Unassembled WGS sequence"/>
</dbReference>
<dbReference type="SUPFAM" id="SSF56322">
    <property type="entry name" value="ADC synthase"/>
    <property type="match status" value="1"/>
</dbReference>
<dbReference type="AlphaFoldDB" id="A0A7J5B1L5"/>
<dbReference type="InterPro" id="IPR005801">
    <property type="entry name" value="ADC_synthase"/>
</dbReference>
<evidence type="ECO:0000313" key="7">
    <source>
        <dbReference type="EMBL" id="KAB1637818.1"/>
    </source>
</evidence>
<gene>
    <name evidence="7" type="ORF">F8O03_11550</name>
</gene>
<keyword evidence="4 7" id="KW-0413">Isomerase</keyword>
<comment type="similarity">
    <text evidence="2">Belongs to the isochorismate synthase family.</text>
</comment>
<comment type="caution">
    <text evidence="7">The sequence shown here is derived from an EMBL/GenBank/DDBJ whole genome shotgun (WGS) entry which is preliminary data.</text>
</comment>
<name>A0A7J5B1L5_9MICO</name>
<evidence type="ECO:0000256" key="2">
    <source>
        <dbReference type="ARBA" id="ARBA00005297"/>
    </source>
</evidence>
<dbReference type="NCBIfam" id="TIGR00543">
    <property type="entry name" value="isochor_syn"/>
    <property type="match status" value="1"/>
</dbReference>
<dbReference type="EC" id="5.4.4.2" evidence="3"/>
<evidence type="ECO:0000256" key="1">
    <source>
        <dbReference type="ARBA" id="ARBA00000799"/>
    </source>
</evidence>
<sequence length="436" mass="46208">MPAVNAPRLRARTIEVPHSGDLLRFASPTSPLVWLRQGDGIVASGSAWRGEFTGETRIPDSADAWRQVVEAADIDDTVKATGSGLVAFGAFAFAAESGARSVLEVPELIVGRRGSVSFVTAITADGSEPKPRLPEAQPFGETDATAILEDGLMSSDEHRRAIDRALDLIHTGHLSKVVLAREQRGGLPAGADRRRLLARLASAYPECWTYAVDGLTGTSPETLVRVLERQVSARVLAGTAPRGADEEADARAQARLRHSEKNLAEHRYAVESALASLETLDTHDDPGTGLTSSRVPFTLKLPNLWHLASDIRGTLPTGVTVLDLVDALHPTAAVGGTPTPAALDAILALEPFDRQRYAGPVGWVGAGGDGEWAVALRGAEIDASGSITAYAGGGIVASSDAADEYRETQLKFRPIVEALRGDAEDESRRRGGKTTR</sequence>
<dbReference type="InterPro" id="IPR004561">
    <property type="entry name" value="IsoChor_synthase"/>
</dbReference>